<dbReference type="STRING" id="909613.UO65_5519"/>
<dbReference type="RefSeq" id="WP_035288000.1">
    <property type="nucleotide sequence ID" value="NZ_AYXG01000215.1"/>
</dbReference>
<evidence type="ECO:0000259" key="1">
    <source>
        <dbReference type="Pfam" id="PF01882"/>
    </source>
</evidence>
<sequence>MNRVLAWATARRAAGRAGWRGTDALLRGAFGGLGLVGAGVALHRVDLVVIGLPLLVSTVLALSVPPGRPVRVTAQKLPRSVEAGDSARVAITVDHGGGVEFTAVRLPLPGRPGVGPVHLLPGADRELRTHLRWNTWGEGVDLRPDHLAGGRDGLLVSGPVVGVESRRTVLPPLAPPPAGPLPARLTGVVGAHRSPRPGDGAEPRAVRPFRPGDRVRRIDWRVSLRAGAATGEALGSPHVRERHAEADADLVFALDSRADVGPDLGSWSTAEPGGPVRRGGSLDTAVRAIAALAAAHLRQGDRVGLVDLGRPQLGVPPGVGRRQLLRLRHQLVACTRSAGWSPRPVLRPGQVPAGAAVVVLSPFLDDAVVDAAIRAAGHTRLLLAVDVLPAELVADPETPWGGAVRRVLLAEHRVRLAALRAHGVAVVPPEGVAAALARHRRGRR</sequence>
<accession>W7IRB6</accession>
<keyword evidence="3" id="KW-1185">Reference proteome</keyword>
<proteinExistence type="predicted"/>
<evidence type="ECO:0000313" key="3">
    <source>
        <dbReference type="Proteomes" id="UP000019277"/>
    </source>
</evidence>
<reference evidence="2 3" key="1">
    <citation type="journal article" date="2014" name="Genome Announc.">
        <title>Draft Genome Sequence of the Antitrypanosomally Active Sponge-Associated Bacterium Actinokineospora sp. Strain EG49.</title>
        <authorList>
            <person name="Harjes J."/>
            <person name="Ryu T."/>
            <person name="Abdelmohsen U.R."/>
            <person name="Moitinho-Silva L."/>
            <person name="Horn H."/>
            <person name="Ravasi T."/>
            <person name="Hentschel U."/>
        </authorList>
    </citation>
    <scope>NUCLEOTIDE SEQUENCE [LARGE SCALE GENOMIC DNA]</scope>
    <source>
        <strain evidence="2 3">EG49</strain>
    </source>
</reference>
<comment type="caution">
    <text evidence="2">The sequence shown here is derived from an EMBL/GenBank/DDBJ whole genome shotgun (WGS) entry which is preliminary data.</text>
</comment>
<dbReference type="AlphaFoldDB" id="W7IRB6"/>
<evidence type="ECO:0000313" key="2">
    <source>
        <dbReference type="EMBL" id="EWC59172.1"/>
    </source>
</evidence>
<dbReference type="InterPro" id="IPR002881">
    <property type="entry name" value="DUF58"/>
</dbReference>
<dbReference type="PANTHER" id="PTHR33608:SF14">
    <property type="entry name" value="POSSIBLE CONSERVED SECRETED PROTEIN"/>
    <property type="match status" value="1"/>
</dbReference>
<feature type="domain" description="DUF58" evidence="1">
    <location>
        <begin position="206"/>
        <end position="388"/>
    </location>
</feature>
<gene>
    <name evidence="2" type="ORF">UO65_5519</name>
</gene>
<dbReference type="Pfam" id="PF01882">
    <property type="entry name" value="DUF58"/>
    <property type="match status" value="1"/>
</dbReference>
<organism evidence="2 3">
    <name type="scientific">Actinokineospora spheciospongiae</name>
    <dbReference type="NCBI Taxonomy" id="909613"/>
    <lineage>
        <taxon>Bacteria</taxon>
        <taxon>Bacillati</taxon>
        <taxon>Actinomycetota</taxon>
        <taxon>Actinomycetes</taxon>
        <taxon>Pseudonocardiales</taxon>
        <taxon>Pseudonocardiaceae</taxon>
        <taxon>Actinokineospora</taxon>
    </lineage>
</organism>
<protein>
    <submittedName>
        <fullName evidence="2">Putative conserved secreted protein</fullName>
    </submittedName>
</protein>
<name>W7IRB6_9PSEU</name>
<dbReference type="OrthoDB" id="9776116at2"/>
<dbReference type="eggNOG" id="COG1721">
    <property type="taxonomic scope" value="Bacteria"/>
</dbReference>
<dbReference type="EMBL" id="AYXG01000215">
    <property type="protein sequence ID" value="EWC59172.1"/>
    <property type="molecule type" value="Genomic_DNA"/>
</dbReference>
<dbReference type="Proteomes" id="UP000019277">
    <property type="component" value="Unassembled WGS sequence"/>
</dbReference>
<dbReference type="PANTHER" id="PTHR33608">
    <property type="entry name" value="BLL2464 PROTEIN"/>
    <property type="match status" value="1"/>
</dbReference>